<comment type="caution">
    <text evidence="7">The sequence shown here is derived from an EMBL/GenBank/DDBJ whole genome shotgun (WGS) entry which is preliminary data.</text>
</comment>
<dbReference type="Gene3D" id="1.10.510.10">
    <property type="entry name" value="Transferase(Phosphotransferase) domain 1"/>
    <property type="match status" value="1"/>
</dbReference>
<name>A0A9Q0MBQ1_BLOTA</name>
<feature type="compositionally biased region" description="Acidic residues" evidence="5">
    <location>
        <begin position="752"/>
        <end position="766"/>
    </location>
</feature>
<dbReference type="GO" id="GO:0005524">
    <property type="term" value="F:ATP binding"/>
    <property type="evidence" value="ECO:0007669"/>
    <property type="project" value="UniProtKB-KW"/>
</dbReference>
<reference evidence="7" key="1">
    <citation type="submission" date="2022-12" db="EMBL/GenBank/DDBJ databases">
        <title>Genome assemblies of Blomia tropicalis.</title>
        <authorList>
            <person name="Cui Y."/>
        </authorList>
    </citation>
    <scope>NUCLEOTIDE SEQUENCE</scope>
    <source>
        <tissue evidence="7">Adult mites</tissue>
    </source>
</reference>
<feature type="compositionally biased region" description="Basic and acidic residues" evidence="5">
    <location>
        <begin position="741"/>
        <end position="751"/>
    </location>
</feature>
<dbReference type="EMBL" id="JAPWDV010000001">
    <property type="protein sequence ID" value="KAJ6223413.1"/>
    <property type="molecule type" value="Genomic_DNA"/>
</dbReference>
<dbReference type="GO" id="GO:0000407">
    <property type="term" value="C:phagophore assembly site"/>
    <property type="evidence" value="ECO:0007669"/>
    <property type="project" value="TreeGrafter"/>
</dbReference>
<dbReference type="InterPro" id="IPR011009">
    <property type="entry name" value="Kinase-like_dom_sf"/>
</dbReference>
<dbReference type="AlphaFoldDB" id="A0A9Q0MBQ1"/>
<keyword evidence="3" id="KW-0418">Kinase</keyword>
<evidence type="ECO:0000256" key="5">
    <source>
        <dbReference type="SAM" id="MobiDB-lite"/>
    </source>
</evidence>
<protein>
    <recommendedName>
        <fullName evidence="6">Protein kinase domain-containing protein</fullName>
    </recommendedName>
</protein>
<dbReference type="Pfam" id="PF00069">
    <property type="entry name" value="Pkinase"/>
    <property type="match status" value="1"/>
</dbReference>
<evidence type="ECO:0000256" key="2">
    <source>
        <dbReference type="ARBA" id="ARBA00022741"/>
    </source>
</evidence>
<feature type="region of interest" description="Disordered" evidence="5">
    <location>
        <begin position="709"/>
        <end position="800"/>
    </location>
</feature>
<feature type="compositionally biased region" description="Basic and acidic residues" evidence="5">
    <location>
        <begin position="266"/>
        <end position="284"/>
    </location>
</feature>
<evidence type="ECO:0000259" key="6">
    <source>
        <dbReference type="PROSITE" id="PS50011"/>
    </source>
</evidence>
<dbReference type="InterPro" id="IPR045269">
    <property type="entry name" value="Atg1-like"/>
</dbReference>
<dbReference type="OMA" id="NRSSCAN"/>
<feature type="compositionally biased region" description="Polar residues" evidence="5">
    <location>
        <begin position="29"/>
        <end position="41"/>
    </location>
</feature>
<feature type="compositionally biased region" description="Polar residues" evidence="5">
    <location>
        <begin position="1"/>
        <end position="13"/>
    </location>
</feature>
<dbReference type="PANTHER" id="PTHR24348">
    <property type="entry name" value="SERINE/THREONINE-PROTEIN KINASE UNC-51-RELATED"/>
    <property type="match status" value="1"/>
</dbReference>
<feature type="compositionally biased region" description="Basic residues" evidence="5">
    <location>
        <begin position="225"/>
        <end position="237"/>
    </location>
</feature>
<proteinExistence type="predicted"/>
<feature type="compositionally biased region" description="Basic and acidic residues" evidence="5">
    <location>
        <begin position="238"/>
        <end position="259"/>
    </location>
</feature>
<feature type="compositionally biased region" description="Basic and acidic residues" evidence="5">
    <location>
        <begin position="17"/>
        <end position="28"/>
    </location>
</feature>
<feature type="compositionally biased region" description="Polar residues" evidence="5">
    <location>
        <begin position="48"/>
        <end position="85"/>
    </location>
</feature>
<keyword evidence="1" id="KW-0808">Transferase</keyword>
<feature type="compositionally biased region" description="Acidic residues" evidence="5">
    <location>
        <begin position="778"/>
        <end position="800"/>
    </location>
</feature>
<feature type="compositionally biased region" description="Low complexity" evidence="5">
    <location>
        <begin position="104"/>
        <end position="132"/>
    </location>
</feature>
<dbReference type="PANTHER" id="PTHR24348:SF22">
    <property type="entry name" value="NON-SPECIFIC SERINE_THREONINE PROTEIN KINASE"/>
    <property type="match status" value="1"/>
</dbReference>
<accession>A0A9Q0MBQ1</accession>
<dbReference type="GO" id="GO:0005776">
    <property type="term" value="C:autophagosome"/>
    <property type="evidence" value="ECO:0007669"/>
    <property type="project" value="TreeGrafter"/>
</dbReference>
<evidence type="ECO:0000313" key="8">
    <source>
        <dbReference type="Proteomes" id="UP001142055"/>
    </source>
</evidence>
<feature type="compositionally biased region" description="Basic and acidic residues" evidence="5">
    <location>
        <begin position="156"/>
        <end position="180"/>
    </location>
</feature>
<keyword evidence="8" id="KW-1185">Reference proteome</keyword>
<sequence>MADQSSTSSTGASTVEDEVRSVISKSDRSSACQSQVPQSESTEYDGSVSKSKYTQNNSTSKPTKVMSSESTNPSIKTNSTENKPTSIDGGSGSASKSKPKSFDRTSSATKSKKSNASVAKSKNRSSCANKSKMTQKSKKSKVPDTQVPPVKSKEKKKGDSKMASKSKDKAGGSKSNKDVNIDTSSYVTSATVDLPVSTEAASSYHVKPKIKSGSTQKDDENKNVSKQKSKHKNKSKVKSRESVAKERSKEKPKSRETVKGSKSKMKSKERQCKSKTKTPDNDNNKKKKSSSKIKQKSKQERDQSQQTESNPKLAKMVNKIETTRGATAVSNEATIRAAGFIIEPTKLFQSEYSVVHKAKYNKSGTERNIVVKMVNLTECSPRFRTNLLKNSVRILRYVSGCDNYGPDSSSGNKTGGSNVGTGISVAPQSPIFIQTYEIFVLSGVSLFIFMQECNAARSLYDLVKSTRENLAPADIRKWCKSIATGVNKLQRIGAAHRAIKLQHILFDSKSNPKLCGWSKAVIFYDAKKKKILKQRKERRVRRNYHLSPETFMESYDPSKADIWSIGVVLVAMCTKRYPFNVRDRKTKFSSQWREFIKKHEMNTLVRNLCHKIFIIDPKRRISSQDILMNKYFLAPTNKLLPRNCKADPDSIQEDNRVGGVSMICMADQFTSTTGAGNTTVMSANADTTSADKAYGNDDEEEVPNFAELEKNDLSGIDENATGDEGGNVGEEENLPPQELEVESHMAEKAAPEEAETEANPDEEGGEGVEQFEQQQETAADEGENEGDGESDESIGGAEDE</sequence>
<keyword evidence="2" id="KW-0547">Nucleotide-binding</keyword>
<feature type="compositionally biased region" description="Basic residues" evidence="5">
    <location>
        <begin position="285"/>
        <end position="296"/>
    </location>
</feature>
<dbReference type="InterPro" id="IPR000719">
    <property type="entry name" value="Prot_kinase_dom"/>
</dbReference>
<dbReference type="PROSITE" id="PS50011">
    <property type="entry name" value="PROTEIN_KINASE_DOM"/>
    <property type="match status" value="1"/>
</dbReference>
<dbReference type="GO" id="GO:0010506">
    <property type="term" value="P:regulation of autophagy"/>
    <property type="evidence" value="ECO:0007669"/>
    <property type="project" value="InterPro"/>
</dbReference>
<feature type="compositionally biased region" description="Low complexity" evidence="5">
    <location>
        <begin position="768"/>
        <end position="777"/>
    </location>
</feature>
<dbReference type="Proteomes" id="UP001142055">
    <property type="component" value="Chromosome 1"/>
</dbReference>
<evidence type="ECO:0000256" key="1">
    <source>
        <dbReference type="ARBA" id="ARBA00022679"/>
    </source>
</evidence>
<dbReference type="GO" id="GO:0016020">
    <property type="term" value="C:membrane"/>
    <property type="evidence" value="ECO:0007669"/>
    <property type="project" value="TreeGrafter"/>
</dbReference>
<feature type="region of interest" description="Disordered" evidence="5">
    <location>
        <begin position="1"/>
        <end position="314"/>
    </location>
</feature>
<organism evidence="7 8">
    <name type="scientific">Blomia tropicalis</name>
    <name type="common">Mite</name>
    <dbReference type="NCBI Taxonomy" id="40697"/>
    <lineage>
        <taxon>Eukaryota</taxon>
        <taxon>Metazoa</taxon>
        <taxon>Ecdysozoa</taxon>
        <taxon>Arthropoda</taxon>
        <taxon>Chelicerata</taxon>
        <taxon>Arachnida</taxon>
        <taxon>Acari</taxon>
        <taxon>Acariformes</taxon>
        <taxon>Sarcoptiformes</taxon>
        <taxon>Astigmata</taxon>
        <taxon>Glycyphagoidea</taxon>
        <taxon>Echimyopodidae</taxon>
        <taxon>Blomia</taxon>
    </lineage>
</organism>
<dbReference type="GO" id="GO:0000045">
    <property type="term" value="P:autophagosome assembly"/>
    <property type="evidence" value="ECO:0007669"/>
    <property type="project" value="TreeGrafter"/>
</dbReference>
<dbReference type="GO" id="GO:0004674">
    <property type="term" value="F:protein serine/threonine kinase activity"/>
    <property type="evidence" value="ECO:0007669"/>
    <property type="project" value="InterPro"/>
</dbReference>
<gene>
    <name evidence="7" type="ORF">RDWZM_001958</name>
</gene>
<evidence type="ECO:0000313" key="7">
    <source>
        <dbReference type="EMBL" id="KAJ6223413.1"/>
    </source>
</evidence>
<keyword evidence="4" id="KW-0067">ATP-binding</keyword>
<evidence type="ECO:0000256" key="4">
    <source>
        <dbReference type="ARBA" id="ARBA00022840"/>
    </source>
</evidence>
<feature type="compositionally biased region" description="Polar residues" evidence="5">
    <location>
        <begin position="181"/>
        <end position="191"/>
    </location>
</feature>
<dbReference type="SMART" id="SM00220">
    <property type="entry name" value="S_TKc"/>
    <property type="match status" value="1"/>
</dbReference>
<evidence type="ECO:0000256" key="3">
    <source>
        <dbReference type="ARBA" id="ARBA00022777"/>
    </source>
</evidence>
<feature type="domain" description="Protein kinase" evidence="6">
    <location>
        <begin position="341"/>
        <end position="632"/>
    </location>
</feature>
<dbReference type="SUPFAM" id="SSF56112">
    <property type="entry name" value="Protein kinase-like (PK-like)"/>
    <property type="match status" value="1"/>
</dbReference>
<dbReference type="GO" id="GO:0005829">
    <property type="term" value="C:cytosol"/>
    <property type="evidence" value="ECO:0007669"/>
    <property type="project" value="TreeGrafter"/>
</dbReference>